<evidence type="ECO:0000256" key="2">
    <source>
        <dbReference type="SAM" id="Coils"/>
    </source>
</evidence>
<dbReference type="FunFam" id="2.60.120.200:FF:000222">
    <property type="entry name" value="Laminin-like protein epi-1"/>
    <property type="match status" value="1"/>
</dbReference>
<dbReference type="InterPro" id="IPR010307">
    <property type="entry name" value="Laminin_dom_II"/>
</dbReference>
<reference evidence="5" key="1">
    <citation type="submission" date="2021-06" db="EMBL/GenBank/DDBJ databases">
        <title>Parelaphostrongylus tenuis whole genome reference sequence.</title>
        <authorList>
            <person name="Garwood T.J."/>
            <person name="Larsen P.A."/>
            <person name="Fountain-Jones N.M."/>
            <person name="Garbe J.R."/>
            <person name="Macchietto M.G."/>
            <person name="Kania S.A."/>
            <person name="Gerhold R.W."/>
            <person name="Richards J.E."/>
            <person name="Wolf T.M."/>
        </authorList>
    </citation>
    <scope>NUCLEOTIDE SEQUENCE</scope>
    <source>
        <strain evidence="5">MNPRO001-30</strain>
        <tissue evidence="5">Meninges</tissue>
    </source>
</reference>
<feature type="domain" description="Laminin G" evidence="4">
    <location>
        <begin position="594"/>
        <end position="775"/>
    </location>
</feature>
<dbReference type="InterPro" id="IPR001791">
    <property type="entry name" value="Laminin_G"/>
</dbReference>
<dbReference type="Gene3D" id="2.60.120.200">
    <property type="match status" value="6"/>
</dbReference>
<dbReference type="Pfam" id="PF02210">
    <property type="entry name" value="Laminin_G_2"/>
    <property type="match status" value="4"/>
</dbReference>
<dbReference type="PANTHER" id="PTHR15036:SF67">
    <property type="entry name" value="LAMININ SUBUNIT ALPHA-LIKE PROTEIN"/>
    <property type="match status" value="1"/>
</dbReference>
<dbReference type="SMART" id="SM00282">
    <property type="entry name" value="LamG"/>
    <property type="match status" value="5"/>
</dbReference>
<dbReference type="InterPro" id="IPR013320">
    <property type="entry name" value="ConA-like_dom_sf"/>
</dbReference>
<feature type="domain" description="Laminin G" evidence="4">
    <location>
        <begin position="786"/>
        <end position="955"/>
    </location>
</feature>
<gene>
    <name evidence="5" type="ORF">KIN20_036551</name>
</gene>
<accession>A0AAD5RDL5</accession>
<comment type="caution">
    <text evidence="5">The sequence shown here is derived from an EMBL/GenBank/DDBJ whole genome shotgun (WGS) entry which is preliminary data.</text>
</comment>
<dbReference type="SUPFAM" id="SSF49899">
    <property type="entry name" value="Concanavalin A-like lectins/glucanases"/>
    <property type="match status" value="5"/>
</dbReference>
<dbReference type="PANTHER" id="PTHR15036">
    <property type="entry name" value="PIKACHURIN-LIKE PROTEIN"/>
    <property type="match status" value="1"/>
</dbReference>
<dbReference type="Gene3D" id="1.10.287.950">
    <property type="entry name" value="Methyl-accepting chemotaxis protein"/>
    <property type="match status" value="1"/>
</dbReference>
<dbReference type="PROSITE" id="PS50025">
    <property type="entry name" value="LAM_G_DOMAIN"/>
    <property type="match status" value="5"/>
</dbReference>
<evidence type="ECO:0000259" key="4">
    <source>
        <dbReference type="PROSITE" id="PS50025"/>
    </source>
</evidence>
<dbReference type="EMBL" id="JAHQIW010007371">
    <property type="protein sequence ID" value="KAJ1373976.1"/>
    <property type="molecule type" value="Genomic_DNA"/>
</dbReference>
<feature type="coiled-coil region" evidence="2">
    <location>
        <begin position="320"/>
        <end position="402"/>
    </location>
</feature>
<feature type="region of interest" description="Disordered" evidence="3">
    <location>
        <begin position="1161"/>
        <end position="1186"/>
    </location>
</feature>
<comment type="caution">
    <text evidence="1">Lacks conserved residue(s) required for the propagation of feature annotation.</text>
</comment>
<dbReference type="GO" id="GO:0007155">
    <property type="term" value="P:cell adhesion"/>
    <property type="evidence" value="ECO:0007669"/>
    <property type="project" value="InterPro"/>
</dbReference>
<sequence length="1547" mass="169409">MTQWLEVFATHMWSMARSLLLKAHQALHPSAVGCDECVHHLVADADNLGIHIQHLNNSIGNISSATVVGARLSRNSKNVMKYTEVAELLSQQEYNNFIGDARATLTNMSLLFNSAERTVAVTGEDVERIMNVTDSAGEILQDIRRRAAVASGTVDLAKNLVVSLGSHSTALVIDPIWLKNAEETLQEQKALRAGSSPALLTKMPAQLAPLEEKLRERRETMGNLRKKIESVQRKNNKLVDYLSSAQKLLKESRSNSDQSHDVVTRLSTLKLEGLVKALLDGRDKAVDERETVSGLLLEVKNLTEQAKDSLEAVGNSVANLAEVRTELAEATETKRGKRNTVFDKEAVDSKVRELETEALHLKETFGTARMESQNAVEAATAYANLTNSLTNAREKAEWTNNEILKLSEGLRENKDRVKEALNSSTLLLDQTSNLQQHTLNALEKEVAATDKTIERLSTVVEGMRRTIDVIRSSLTTPLNESTFAGIETTAKNVNNILADSNNTLATTRDNLAQLKSETDEAVSDATEAVQGIKKTRSNIRELSTLVPRLMTSYENMRHMAGNRTAKVELCSEKLASIKEMIAVVRDAANRIKLGAHFERGSSLDLAMPHKVARSAAHTDISFYFRTEKDNGIPLFFGNEEGSAGTRAVPTDDYIAVEIENGRPKIIIDLGEKPLNIRLNTQFFPAMSPTANGDDSPLNELAGDKKGMADGNKNVLNLHQTMSRLFVGGIPAGSKIAREIRNRHFVGDIEDLTLHGEPVGLWNAKSGGAVNVRGAAPRPGTKDLTEQSGVSLNGDGYLIYQMGYWNPRKRAVFSLSFLTFSPDGLLFFMGKDRDFFAVELSAGAVKLSVDFGSGVAQWLAHTVVYNDGQWHNLEIARDERHIKMNVDGVTVVESDAPGEMSELSVTEFLYIGGTPAGVNTRFTIEPFRGCIKSVRLGSDEINLYASYASKGVRNACALKTVNTVSILFDRSSAVFENIRAADELDVSLRFKTRRSTGALLTIQSDEDDLLSLKIEDGMLVAFAGDDKASLEMTSAADEQWHYVSVRKTKETLRVDVDDLHSKEVRRNNGDDVSPDEMVKILFGRHGTSSFIGCIGDVSYNGELLDFAKANIHEVSLIGCSLAADVVKTTISPSEIPSIAGSKQPETQVRSIMTTVAASTEASPVPDDACALRPEPRSAQSEDSDGTRFGLLPNSRLEYEVVPDSFDKSGTFSLRLRATASNGVILFATNDKHTDHIGLFLLNGRLLLSFDTGSGQSVIRSNRSILNGDWHSVKASRRGSEGFLVVDEESAEAKVLAGTDSIDTQPPLYLGGIPNELASYARVIVPGVRSEFGGCIREFKLNEKKFDTVSREHGVSECRSRTESGLYFGKEGGYAILKKEFQVGQLFSAEMEVRPRTQNGLLFSVGVVEYLTVQILNGSVKFTVDSGAGAETLIHTPSAVNALCDGHWHSIKIMKKKNLMTLTVDGKSNLNIMKKSKKPETVTKDPIYLGGVPESVVSKGIETREPYVGCVRIMNLGSSKKDKTRKKKQLDVSKLDIYGDVNKQECLLD</sequence>
<feature type="domain" description="Laminin G" evidence="4">
    <location>
        <begin position="1184"/>
        <end position="1356"/>
    </location>
</feature>
<dbReference type="Proteomes" id="UP001196413">
    <property type="component" value="Unassembled WGS sequence"/>
</dbReference>
<evidence type="ECO:0000313" key="5">
    <source>
        <dbReference type="EMBL" id="KAJ1373976.1"/>
    </source>
</evidence>
<feature type="domain" description="Laminin G" evidence="4">
    <location>
        <begin position="1362"/>
        <end position="1544"/>
    </location>
</feature>
<dbReference type="InterPro" id="IPR050372">
    <property type="entry name" value="Neurexin-related_CASP"/>
</dbReference>
<evidence type="ECO:0000256" key="3">
    <source>
        <dbReference type="SAM" id="MobiDB-lite"/>
    </source>
</evidence>
<evidence type="ECO:0000313" key="6">
    <source>
        <dbReference type="Proteomes" id="UP001196413"/>
    </source>
</evidence>
<dbReference type="Pfam" id="PF00054">
    <property type="entry name" value="Laminin_G_1"/>
    <property type="match status" value="1"/>
</dbReference>
<feature type="domain" description="Laminin G" evidence="4">
    <location>
        <begin position="964"/>
        <end position="1118"/>
    </location>
</feature>
<organism evidence="5 6">
    <name type="scientific">Parelaphostrongylus tenuis</name>
    <name type="common">Meningeal worm</name>
    <dbReference type="NCBI Taxonomy" id="148309"/>
    <lineage>
        <taxon>Eukaryota</taxon>
        <taxon>Metazoa</taxon>
        <taxon>Ecdysozoa</taxon>
        <taxon>Nematoda</taxon>
        <taxon>Chromadorea</taxon>
        <taxon>Rhabditida</taxon>
        <taxon>Rhabditina</taxon>
        <taxon>Rhabditomorpha</taxon>
        <taxon>Strongyloidea</taxon>
        <taxon>Metastrongylidae</taxon>
        <taxon>Parelaphostrongylus</taxon>
    </lineage>
</organism>
<name>A0AAD5RDL5_PARTN</name>
<dbReference type="CDD" id="cd00110">
    <property type="entry name" value="LamG"/>
    <property type="match status" value="5"/>
</dbReference>
<proteinExistence type="predicted"/>
<keyword evidence="2" id="KW-0175">Coiled coil</keyword>
<evidence type="ECO:0000256" key="1">
    <source>
        <dbReference type="PROSITE-ProRule" id="PRU00122"/>
    </source>
</evidence>
<dbReference type="Pfam" id="PF06009">
    <property type="entry name" value="Laminin_II"/>
    <property type="match status" value="1"/>
</dbReference>
<protein>
    <recommendedName>
        <fullName evidence="4">Laminin G domain-containing protein</fullName>
    </recommendedName>
</protein>
<keyword evidence="6" id="KW-1185">Reference proteome</keyword>